<dbReference type="SMART" id="SM00926">
    <property type="entry name" value="Molybdop_Fe4S4"/>
    <property type="match status" value="1"/>
</dbReference>
<dbReference type="Gene3D" id="3.40.50.740">
    <property type="match status" value="1"/>
</dbReference>
<dbReference type="InterPro" id="IPR009010">
    <property type="entry name" value="Asp_de-COase-like_dom_sf"/>
</dbReference>
<dbReference type="SUPFAM" id="SSF53706">
    <property type="entry name" value="Formate dehydrogenase/DMSO reductase, domains 1-3"/>
    <property type="match status" value="1"/>
</dbReference>
<protein>
    <recommendedName>
        <fullName evidence="6">4Fe-4S Mo/W bis-MGD-type domain-containing protein</fullName>
    </recommendedName>
</protein>
<dbReference type="Gene3D" id="3.40.228.10">
    <property type="entry name" value="Dimethylsulfoxide Reductase, domain 2"/>
    <property type="match status" value="1"/>
</dbReference>
<dbReference type="Gene3D" id="2.40.40.20">
    <property type="match status" value="1"/>
</dbReference>
<comment type="caution">
    <text evidence="7">The sequence shown here is derived from an EMBL/GenBank/DDBJ whole genome shotgun (WGS) entry which is preliminary data.</text>
</comment>
<feature type="domain" description="4Fe-4S Mo/W bis-MGD-type" evidence="6">
    <location>
        <begin position="2"/>
        <end position="64"/>
    </location>
</feature>
<keyword evidence="8" id="KW-1185">Reference proteome</keyword>
<dbReference type="CDD" id="cd02781">
    <property type="entry name" value="MopB_CT_Acetylene-hydratase"/>
    <property type="match status" value="1"/>
</dbReference>
<keyword evidence="5" id="KW-0175">Coiled coil</keyword>
<name>A0A133UQ02_9EURY</name>
<dbReference type="InterPro" id="IPR006657">
    <property type="entry name" value="MoPterin_dinucl-bd_dom"/>
</dbReference>
<gene>
    <name evidence="7" type="ORF">AKJ38_03565</name>
</gene>
<dbReference type="Gene3D" id="2.20.25.90">
    <property type="entry name" value="ADC-like domains"/>
    <property type="match status" value="1"/>
</dbReference>
<dbReference type="GO" id="GO:0051536">
    <property type="term" value="F:iron-sulfur cluster binding"/>
    <property type="evidence" value="ECO:0007669"/>
    <property type="project" value="UniProtKB-KW"/>
</dbReference>
<dbReference type="GO" id="GO:0018818">
    <property type="term" value="F:acetylene hydratase activity"/>
    <property type="evidence" value="ECO:0007669"/>
    <property type="project" value="InterPro"/>
</dbReference>
<organism evidence="7 8">
    <name type="scientific">candidate division MSBL1 archaeon SCGC-AAA259I14</name>
    <dbReference type="NCBI Taxonomy" id="1698268"/>
    <lineage>
        <taxon>Archaea</taxon>
        <taxon>Methanobacteriati</taxon>
        <taxon>Methanobacteriota</taxon>
        <taxon>candidate division MSBL1</taxon>
    </lineage>
</organism>
<dbReference type="InterPro" id="IPR006656">
    <property type="entry name" value="Mopterin_OxRdtase"/>
</dbReference>
<dbReference type="EMBL" id="LHXS01000075">
    <property type="protein sequence ID" value="KXA96281.1"/>
    <property type="molecule type" value="Genomic_DNA"/>
</dbReference>
<dbReference type="Pfam" id="PF01568">
    <property type="entry name" value="Molydop_binding"/>
    <property type="match status" value="1"/>
</dbReference>
<keyword evidence="3" id="KW-0408">Iron</keyword>
<evidence type="ECO:0000256" key="1">
    <source>
        <dbReference type="ARBA" id="ARBA00010312"/>
    </source>
</evidence>
<keyword evidence="4" id="KW-0411">Iron-sulfur</keyword>
<dbReference type="GO" id="GO:0046872">
    <property type="term" value="F:metal ion binding"/>
    <property type="evidence" value="ECO:0007669"/>
    <property type="project" value="UniProtKB-KW"/>
</dbReference>
<feature type="coiled-coil region" evidence="5">
    <location>
        <begin position="83"/>
        <end position="110"/>
    </location>
</feature>
<dbReference type="AlphaFoldDB" id="A0A133UQ02"/>
<dbReference type="InterPro" id="IPR050612">
    <property type="entry name" value="Prok_Mopterin_Oxidored"/>
</dbReference>
<evidence type="ECO:0000256" key="5">
    <source>
        <dbReference type="SAM" id="Coils"/>
    </source>
</evidence>
<accession>A0A133UQ02</accession>
<comment type="similarity">
    <text evidence="1">Belongs to the prokaryotic molybdopterin-containing oxidoreductase family.</text>
</comment>
<dbReference type="InterPro" id="IPR006963">
    <property type="entry name" value="Mopterin_OxRdtase_4Fe-4S_dom"/>
</dbReference>
<dbReference type="Pfam" id="PF00384">
    <property type="entry name" value="Molybdopterin"/>
    <property type="match status" value="1"/>
</dbReference>
<evidence type="ECO:0000256" key="3">
    <source>
        <dbReference type="ARBA" id="ARBA00023004"/>
    </source>
</evidence>
<dbReference type="PANTHER" id="PTHR43742:SF6">
    <property type="entry name" value="OXIDOREDUCTASE YYAE-RELATED"/>
    <property type="match status" value="1"/>
</dbReference>
<evidence type="ECO:0000313" key="7">
    <source>
        <dbReference type="EMBL" id="KXA96281.1"/>
    </source>
</evidence>
<evidence type="ECO:0000256" key="4">
    <source>
        <dbReference type="ARBA" id="ARBA00023014"/>
    </source>
</evidence>
<dbReference type="InterPro" id="IPR037949">
    <property type="entry name" value="MopB_CT_Acetylene-hydratase"/>
</dbReference>
<dbReference type="Pfam" id="PF04879">
    <property type="entry name" value="Molybdop_Fe4S4"/>
    <property type="match status" value="1"/>
</dbReference>
<evidence type="ECO:0000256" key="2">
    <source>
        <dbReference type="ARBA" id="ARBA00022723"/>
    </source>
</evidence>
<keyword evidence="2" id="KW-0479">Metal-binding</keyword>
<dbReference type="PATRIC" id="fig|1698268.3.peg.897"/>
<dbReference type="GO" id="GO:0043546">
    <property type="term" value="F:molybdopterin cofactor binding"/>
    <property type="evidence" value="ECO:0007669"/>
    <property type="project" value="InterPro"/>
</dbReference>
<sequence>MSKTIKTFCGFCEWAGNCGIEVEVEDGEIKEVSGDEDSIFRPFKKEGVLCPKGNSTLEYHDSEQRLNYPLKRVGERGEDDWEKISWSQALDEISEKLKELKEKYGAESLATLGGTGRSNGDYLRLRFQNPFGSPNWAQQGIICWGIDFQIESAVYGWYARGNPVPGETNCIVLTGYNPHQSSLQAWRIIQECLEEGAKLIVIDPRKTKPAEKSDVWLQIRPGTDCALYMGMINEIIKEDLYDEKFVEKWCFGFEKLKERVKEYPLEKVEKITWIPKEKIKEAVKVYVENKPATIPWGVKNDMQGRNSPNIIQAKAILRSITGNLDIKGGDALWGPSKKVVGIHELELNEEISNEQLRKQLGSDQYRLGMWPGWERVSKAQRKVWKPEKFQYVPRHDCTGVPHPLIWQAILSETPYPIKAIICQAANPIITCANSKRVHRALKNPNLELLVVHDHVKTPTAMLADYALPAADHLERTMDPIHLAVDLAYAAGEPVVVAGKKPVEPKYERKSDFWFWRQLALRFGHEEYWPWENEEELWNYCFDELDFSYEELAEREKNWEEFPVKHEKYRKKDPNTEEQKGFGTPTGKVELYSTILQELGYDPLPHYEEPPESPISSPEKAEEYPYILIAGSRFRYMFHSEYRELESLRKIYPDPEVEINPSTAAEEEIKEGDWVWIETPRGKIKQKAKITEKVHPSMINAQHGWWFPEKDSEEPELFGAFESNINVCTDDEKGRSPEIGSWPLSSLLCKIEPVR</sequence>
<dbReference type="GO" id="GO:0016491">
    <property type="term" value="F:oxidoreductase activity"/>
    <property type="evidence" value="ECO:0007669"/>
    <property type="project" value="InterPro"/>
</dbReference>
<evidence type="ECO:0000259" key="6">
    <source>
        <dbReference type="PROSITE" id="PS51669"/>
    </source>
</evidence>
<dbReference type="SUPFAM" id="SSF50692">
    <property type="entry name" value="ADC-like"/>
    <property type="match status" value="1"/>
</dbReference>
<dbReference type="Proteomes" id="UP000070414">
    <property type="component" value="Unassembled WGS sequence"/>
</dbReference>
<dbReference type="PANTHER" id="PTHR43742">
    <property type="entry name" value="TRIMETHYLAMINE-N-OXIDE REDUCTASE"/>
    <property type="match status" value="1"/>
</dbReference>
<dbReference type="PROSITE" id="PS51669">
    <property type="entry name" value="4FE4S_MOW_BIS_MGD"/>
    <property type="match status" value="1"/>
</dbReference>
<reference evidence="7 8" key="1">
    <citation type="journal article" date="2016" name="Sci. Rep.">
        <title>Metabolic traits of an uncultured archaeal lineage -MSBL1- from brine pools of the Red Sea.</title>
        <authorList>
            <person name="Mwirichia R."/>
            <person name="Alam I."/>
            <person name="Rashid M."/>
            <person name="Vinu M."/>
            <person name="Ba-Alawi W."/>
            <person name="Anthony Kamau A."/>
            <person name="Kamanda Ngugi D."/>
            <person name="Goker M."/>
            <person name="Klenk H.P."/>
            <person name="Bajic V."/>
            <person name="Stingl U."/>
        </authorList>
    </citation>
    <scope>NUCLEOTIDE SEQUENCE [LARGE SCALE GENOMIC DNA]</scope>
    <source>
        <strain evidence="7">SCGC-AAA259I14</strain>
    </source>
</reference>
<evidence type="ECO:0000313" key="8">
    <source>
        <dbReference type="Proteomes" id="UP000070414"/>
    </source>
</evidence>
<proteinExistence type="inferred from homology"/>